<dbReference type="Proteomes" id="UP000237968">
    <property type="component" value="Unassembled WGS sequence"/>
</dbReference>
<evidence type="ECO:0000313" key="2">
    <source>
        <dbReference type="EMBL" id="PRQ02574.1"/>
    </source>
</evidence>
<gene>
    <name evidence="2" type="ORF">ENSA5_22190</name>
</gene>
<dbReference type="EMBL" id="PVNK01000114">
    <property type="protein sequence ID" value="PRQ02574.1"/>
    <property type="molecule type" value="Genomic_DNA"/>
</dbReference>
<name>A0A2S9YBT8_9BACT</name>
<comment type="caution">
    <text evidence="2">The sequence shown here is derived from an EMBL/GenBank/DDBJ whole genome shotgun (WGS) entry which is preliminary data.</text>
</comment>
<accession>A0A2S9YBT8</accession>
<dbReference type="OrthoDB" id="338520at2"/>
<dbReference type="Pfam" id="PF01966">
    <property type="entry name" value="HD"/>
    <property type="match status" value="1"/>
</dbReference>
<feature type="domain" description="HD" evidence="1">
    <location>
        <begin position="37"/>
        <end position="125"/>
    </location>
</feature>
<sequence>MAPALETGADALALLVELGVSPRLLRHHELVLEAAVELTDGLARRLGARFDAGEVQIGAALHDVGKLVHPGELSGPGHEHEEAGRALLIDARVPEHLARFCVTHASWDEPTLAIEDLLTALADKLWKGKRVAQLERRVIDHLAHQLELPSWRVFDVADAVFEAVAAGADDRLGRS</sequence>
<dbReference type="InterPro" id="IPR006674">
    <property type="entry name" value="HD_domain"/>
</dbReference>
<dbReference type="Gene3D" id="1.10.3210.10">
    <property type="entry name" value="Hypothetical protein af1432"/>
    <property type="match status" value="1"/>
</dbReference>
<proteinExistence type="predicted"/>
<keyword evidence="3" id="KW-1185">Reference proteome</keyword>
<protein>
    <recommendedName>
        <fullName evidence="1">HD domain-containing protein</fullName>
    </recommendedName>
</protein>
<evidence type="ECO:0000313" key="3">
    <source>
        <dbReference type="Proteomes" id="UP000237968"/>
    </source>
</evidence>
<dbReference type="AlphaFoldDB" id="A0A2S9YBT8"/>
<reference evidence="2 3" key="1">
    <citation type="submission" date="2018-03" db="EMBL/GenBank/DDBJ databases">
        <title>Draft Genome Sequences of the Obligatory Marine Myxobacteria Enhygromyxa salina SWB005.</title>
        <authorList>
            <person name="Poehlein A."/>
            <person name="Moghaddam J.A."/>
            <person name="Harms H."/>
            <person name="Alanjari M."/>
            <person name="Koenig G.M."/>
            <person name="Daniel R."/>
            <person name="Schaeberle T.F."/>
        </authorList>
    </citation>
    <scope>NUCLEOTIDE SEQUENCE [LARGE SCALE GENOMIC DNA]</scope>
    <source>
        <strain evidence="2 3">SWB005</strain>
    </source>
</reference>
<dbReference type="SUPFAM" id="SSF109604">
    <property type="entry name" value="HD-domain/PDEase-like"/>
    <property type="match status" value="1"/>
</dbReference>
<organism evidence="2 3">
    <name type="scientific">Enhygromyxa salina</name>
    <dbReference type="NCBI Taxonomy" id="215803"/>
    <lineage>
        <taxon>Bacteria</taxon>
        <taxon>Pseudomonadati</taxon>
        <taxon>Myxococcota</taxon>
        <taxon>Polyangia</taxon>
        <taxon>Nannocystales</taxon>
        <taxon>Nannocystaceae</taxon>
        <taxon>Enhygromyxa</taxon>
    </lineage>
</organism>
<evidence type="ECO:0000259" key="1">
    <source>
        <dbReference type="Pfam" id="PF01966"/>
    </source>
</evidence>
<dbReference type="RefSeq" id="WP_106391639.1">
    <property type="nucleotide sequence ID" value="NZ_PVNK01000114.1"/>
</dbReference>